<comment type="caution">
    <text evidence="1">The sequence shown here is derived from an EMBL/GenBank/DDBJ whole genome shotgun (WGS) entry which is preliminary data.</text>
</comment>
<proteinExistence type="predicted"/>
<protein>
    <submittedName>
        <fullName evidence="1">Uncharacterized protein</fullName>
    </submittedName>
</protein>
<gene>
    <name evidence="1" type="ORF">Vadar_027969</name>
</gene>
<evidence type="ECO:0000313" key="2">
    <source>
        <dbReference type="Proteomes" id="UP000828048"/>
    </source>
</evidence>
<dbReference type="EMBL" id="CM037160">
    <property type="protein sequence ID" value="KAH7841290.1"/>
    <property type="molecule type" value="Genomic_DNA"/>
</dbReference>
<sequence length="539" mass="60483">MGIYDAIMLSKRNIDMDKGLFMAVAQFGPLIRMPSTFELDRCLPLSRMFASSQASEPMGRRPIASSLKPFPFIHIKPRPISTIPTFYHTTRRPEREMWASFLISRDLLFGLSTSTSGNYQCGAEFYHPAQLARQFGLLQMVPTLPIYSKNEGYSHRPVLTAQILEADWWDGYVAEQFADPIEEILSKIALKDKEKSSRQTSKATTTSTATTTKKKEVDTASTVTGQKRKGLHSEEHKQASCPTSSSEKTFKGLSLSPGESKGKEIEVIEGKALDRLLETFRDIVSTTFRTSGSGVGSSVQPSISSDDVSKDKESLKVALRKNLRLALHHGRASQLKEIMKTLIEAKALTPAHETNLVSFYKQFPSLLDAFDNAKQGISGIEMQLEEASSLTKTLNQRTEDWKDLKVRLEEGVQAREAAKKRIDELKLQLKAVEKDLSQAEINVRSLQVKKNEIFNEVNRSKLVPPLLARLFFRSRLASSSTRLSWFSNMLSSPSRQKKEPNWFFMDAGGEPIGGCRRQESRTAAAMSARWRSGSCCNHW</sequence>
<name>A0ACB7XKF3_9ERIC</name>
<organism evidence="1 2">
    <name type="scientific">Vaccinium darrowii</name>
    <dbReference type="NCBI Taxonomy" id="229202"/>
    <lineage>
        <taxon>Eukaryota</taxon>
        <taxon>Viridiplantae</taxon>
        <taxon>Streptophyta</taxon>
        <taxon>Embryophyta</taxon>
        <taxon>Tracheophyta</taxon>
        <taxon>Spermatophyta</taxon>
        <taxon>Magnoliopsida</taxon>
        <taxon>eudicotyledons</taxon>
        <taxon>Gunneridae</taxon>
        <taxon>Pentapetalae</taxon>
        <taxon>asterids</taxon>
        <taxon>Ericales</taxon>
        <taxon>Ericaceae</taxon>
        <taxon>Vaccinioideae</taxon>
        <taxon>Vaccinieae</taxon>
        <taxon>Vaccinium</taxon>
    </lineage>
</organism>
<accession>A0ACB7XKF3</accession>
<keyword evidence="2" id="KW-1185">Reference proteome</keyword>
<evidence type="ECO:0000313" key="1">
    <source>
        <dbReference type="EMBL" id="KAH7841290.1"/>
    </source>
</evidence>
<reference evidence="1 2" key="1">
    <citation type="journal article" date="2021" name="Hortic Res">
        <title>High-quality reference genome and annotation aids understanding of berry development for evergreen blueberry (Vaccinium darrowii).</title>
        <authorList>
            <person name="Yu J."/>
            <person name="Hulse-Kemp A.M."/>
            <person name="Babiker E."/>
            <person name="Staton M."/>
        </authorList>
    </citation>
    <scope>NUCLEOTIDE SEQUENCE [LARGE SCALE GENOMIC DNA]</scope>
    <source>
        <strain evidence="2">cv. NJ 8807/NJ 8810</strain>
        <tissue evidence="1">Young leaf</tissue>
    </source>
</reference>
<dbReference type="Proteomes" id="UP000828048">
    <property type="component" value="Chromosome 10"/>
</dbReference>